<evidence type="ECO:0000313" key="1">
    <source>
        <dbReference type="EMBL" id="KAF5364213.1"/>
    </source>
</evidence>
<proteinExistence type="predicted"/>
<keyword evidence="2" id="KW-1185">Reference proteome</keyword>
<comment type="caution">
    <text evidence="1">The sequence shown here is derived from an EMBL/GenBank/DDBJ whole genome shotgun (WGS) entry which is preliminary data.</text>
</comment>
<protein>
    <submittedName>
        <fullName evidence="1">Uncharacterized protein</fullName>
    </submittedName>
</protein>
<dbReference type="EMBL" id="JAACJO010000001">
    <property type="protein sequence ID" value="KAF5364213.1"/>
    <property type="molecule type" value="Genomic_DNA"/>
</dbReference>
<dbReference type="Proteomes" id="UP000559027">
    <property type="component" value="Unassembled WGS sequence"/>
</dbReference>
<sequence length="101" mass="10812">MGLTLDKFSGTTMLVLLNNRFVILGDRNSPHLDFDIPSYHQSAVDTDNSPGISHGIAFAYSRPTNTTFTSGGVPTITVDLASPRLERVSEESNGASEKAKG</sequence>
<dbReference type="AlphaFoldDB" id="A0A8H5GFT7"/>
<evidence type="ECO:0000313" key="2">
    <source>
        <dbReference type="Proteomes" id="UP000559027"/>
    </source>
</evidence>
<name>A0A8H5GFT7_9AGAR</name>
<organism evidence="1 2">
    <name type="scientific">Leucocoprinus leucothites</name>
    <dbReference type="NCBI Taxonomy" id="201217"/>
    <lineage>
        <taxon>Eukaryota</taxon>
        <taxon>Fungi</taxon>
        <taxon>Dikarya</taxon>
        <taxon>Basidiomycota</taxon>
        <taxon>Agaricomycotina</taxon>
        <taxon>Agaricomycetes</taxon>
        <taxon>Agaricomycetidae</taxon>
        <taxon>Agaricales</taxon>
        <taxon>Agaricineae</taxon>
        <taxon>Agaricaceae</taxon>
        <taxon>Leucocoprinus</taxon>
    </lineage>
</organism>
<reference evidence="1 2" key="1">
    <citation type="journal article" date="2020" name="ISME J.">
        <title>Uncovering the hidden diversity of litter-decomposition mechanisms in mushroom-forming fungi.</title>
        <authorList>
            <person name="Floudas D."/>
            <person name="Bentzer J."/>
            <person name="Ahren D."/>
            <person name="Johansson T."/>
            <person name="Persson P."/>
            <person name="Tunlid A."/>
        </authorList>
    </citation>
    <scope>NUCLEOTIDE SEQUENCE [LARGE SCALE GENOMIC DNA]</scope>
    <source>
        <strain evidence="1 2">CBS 146.42</strain>
    </source>
</reference>
<accession>A0A8H5GFT7</accession>
<gene>
    <name evidence="1" type="ORF">D9756_000924</name>
</gene>